<evidence type="ECO:0000313" key="3">
    <source>
        <dbReference type="EMBL" id="KAK3022280.1"/>
    </source>
</evidence>
<protein>
    <recommendedName>
        <fullName evidence="5">GDSL esterase/lipase</fullName>
    </recommendedName>
</protein>
<evidence type="ECO:0000256" key="2">
    <source>
        <dbReference type="SAM" id="SignalP"/>
    </source>
</evidence>
<dbReference type="GO" id="GO:0016788">
    <property type="term" value="F:hydrolase activity, acting on ester bonds"/>
    <property type="evidence" value="ECO:0007669"/>
    <property type="project" value="InterPro"/>
</dbReference>
<organism evidence="3 4">
    <name type="scientific">Escallonia herrerae</name>
    <dbReference type="NCBI Taxonomy" id="1293975"/>
    <lineage>
        <taxon>Eukaryota</taxon>
        <taxon>Viridiplantae</taxon>
        <taxon>Streptophyta</taxon>
        <taxon>Embryophyta</taxon>
        <taxon>Tracheophyta</taxon>
        <taxon>Spermatophyta</taxon>
        <taxon>Magnoliopsida</taxon>
        <taxon>eudicotyledons</taxon>
        <taxon>Gunneridae</taxon>
        <taxon>Pentapetalae</taxon>
        <taxon>asterids</taxon>
        <taxon>campanulids</taxon>
        <taxon>Escalloniales</taxon>
        <taxon>Escalloniaceae</taxon>
        <taxon>Escallonia</taxon>
    </lineage>
</organism>
<dbReference type="Pfam" id="PF00657">
    <property type="entry name" value="Lipase_GDSL"/>
    <property type="match status" value="1"/>
</dbReference>
<feature type="signal peptide" evidence="2">
    <location>
        <begin position="1"/>
        <end position="21"/>
    </location>
</feature>
<name>A0AA88WH45_9ASTE</name>
<proteinExistence type="inferred from homology"/>
<dbReference type="Gene3D" id="3.40.50.1110">
    <property type="entry name" value="SGNH hydrolase"/>
    <property type="match status" value="1"/>
</dbReference>
<dbReference type="EMBL" id="JAVXUP010000719">
    <property type="protein sequence ID" value="KAK3022280.1"/>
    <property type="molecule type" value="Genomic_DNA"/>
</dbReference>
<dbReference type="InterPro" id="IPR001087">
    <property type="entry name" value="GDSL"/>
</dbReference>
<dbReference type="Proteomes" id="UP001188597">
    <property type="component" value="Unassembled WGS sequence"/>
</dbReference>
<dbReference type="InterPro" id="IPR036514">
    <property type="entry name" value="SGNH_hydro_sf"/>
</dbReference>
<sequence>MQLTFFIILVVQVCTLVTCSSESVAKFHAILIIGDSTVDTGNNKYISTTAKANYRPHGLDFPGQIPTGRFSNGKLVPDILASVLGIKEAVPPFLQTNLLDDELRTGVSFASAGAGFVDLTSATLGIIPVSKQPGYFKTFT</sequence>
<dbReference type="AlphaFoldDB" id="A0AA88WH45"/>
<comment type="similarity">
    <text evidence="1">Belongs to the 'GDSL' lipolytic enzyme family.</text>
</comment>
<accession>A0AA88WH45</accession>
<evidence type="ECO:0008006" key="5">
    <source>
        <dbReference type="Google" id="ProtNLM"/>
    </source>
</evidence>
<evidence type="ECO:0000313" key="4">
    <source>
        <dbReference type="Proteomes" id="UP001188597"/>
    </source>
</evidence>
<comment type="caution">
    <text evidence="3">The sequence shown here is derived from an EMBL/GenBank/DDBJ whole genome shotgun (WGS) entry which is preliminary data.</text>
</comment>
<dbReference type="PANTHER" id="PTHR45642">
    <property type="entry name" value="GDSL ESTERASE/LIPASE EXL3"/>
    <property type="match status" value="1"/>
</dbReference>
<dbReference type="InterPro" id="IPR050592">
    <property type="entry name" value="GDSL_lipolytic_enzyme"/>
</dbReference>
<dbReference type="PANTHER" id="PTHR45642:SF30">
    <property type="entry name" value="SGNH HYDROLASE-TYPE ESTERASE DOMAIN-CONTAINING PROTEIN"/>
    <property type="match status" value="1"/>
</dbReference>
<keyword evidence="4" id="KW-1185">Reference proteome</keyword>
<gene>
    <name evidence="3" type="ORF">RJ639_045387</name>
</gene>
<reference evidence="3" key="1">
    <citation type="submission" date="2022-12" db="EMBL/GenBank/DDBJ databases">
        <title>Draft genome assemblies for two species of Escallonia (Escalloniales).</title>
        <authorList>
            <person name="Chanderbali A."/>
            <person name="Dervinis C."/>
            <person name="Anghel I."/>
            <person name="Soltis D."/>
            <person name="Soltis P."/>
            <person name="Zapata F."/>
        </authorList>
    </citation>
    <scope>NUCLEOTIDE SEQUENCE</scope>
    <source>
        <strain evidence="3">UCBG64.0493</strain>
        <tissue evidence="3">Leaf</tissue>
    </source>
</reference>
<feature type="chain" id="PRO_5041687228" description="GDSL esterase/lipase" evidence="2">
    <location>
        <begin position="22"/>
        <end position="140"/>
    </location>
</feature>
<keyword evidence="2" id="KW-0732">Signal</keyword>
<evidence type="ECO:0000256" key="1">
    <source>
        <dbReference type="ARBA" id="ARBA00008668"/>
    </source>
</evidence>